<evidence type="ECO:0000256" key="3">
    <source>
        <dbReference type="ARBA" id="ARBA00022723"/>
    </source>
</evidence>
<sequence length="250" mass="28020">MIKGKAFFVDLTLCTACRGCQVACKQWKDLPAEETRNVGSHQNPQDLSAKTIRLVRFNEVKEDGKLKWLFFPEQCRHCIEPPCKYIGNMYADGAVKQDPVTGAVIMTDKTKGITRLESWEMCPYNVPRRDEESGIWNKCDMCINRISKGMLPACVKSCPTGTMNFGDRDEMLALANARLAEVQKTNPDAYLADPEHVRVIYLCESAPENYHNRLVASTAQRENLVAAAPKPKTVTRRGMFKSVLGGNENA</sequence>
<dbReference type="SUPFAM" id="SSF54862">
    <property type="entry name" value="4Fe-4S ferredoxins"/>
    <property type="match status" value="1"/>
</dbReference>
<dbReference type="GO" id="GO:0045333">
    <property type="term" value="P:cellular respiration"/>
    <property type="evidence" value="ECO:0007669"/>
    <property type="project" value="InterPro"/>
</dbReference>
<protein>
    <submittedName>
        <fullName evidence="8">Formate dehydrogenase iron-sulfur subunit</fullName>
    </submittedName>
</protein>
<evidence type="ECO:0000256" key="2">
    <source>
        <dbReference type="ARBA" id="ARBA00022485"/>
    </source>
</evidence>
<comment type="caution">
    <text evidence="8">The sequence shown here is derived from an EMBL/GenBank/DDBJ whole genome shotgun (WGS) entry which is preliminary data.</text>
</comment>
<evidence type="ECO:0000313" key="9">
    <source>
        <dbReference type="Proteomes" id="UP000184001"/>
    </source>
</evidence>
<name>A0A8G2CA72_9BACT</name>
<keyword evidence="4" id="KW-0677">Repeat</keyword>
<dbReference type="GO" id="GO:0046872">
    <property type="term" value="F:metal ion binding"/>
    <property type="evidence" value="ECO:0007669"/>
    <property type="project" value="UniProtKB-KW"/>
</dbReference>
<dbReference type="Gene3D" id="3.30.70.20">
    <property type="match status" value="2"/>
</dbReference>
<dbReference type="GO" id="GO:0030313">
    <property type="term" value="C:cell envelope"/>
    <property type="evidence" value="ECO:0007669"/>
    <property type="project" value="UniProtKB-SubCell"/>
</dbReference>
<dbReference type="CDD" id="cd10559">
    <property type="entry name" value="W-FDH"/>
    <property type="match status" value="1"/>
</dbReference>
<dbReference type="PIRSF" id="PIRSF036298">
    <property type="entry name" value="FDH_4Fe4S"/>
    <property type="match status" value="1"/>
</dbReference>
<evidence type="ECO:0000259" key="7">
    <source>
        <dbReference type="Pfam" id="PF13247"/>
    </source>
</evidence>
<dbReference type="RefSeq" id="WP_020000080.1">
    <property type="nucleotide sequence ID" value="NZ_CP192217.1"/>
</dbReference>
<organism evidence="8 9">
    <name type="scientific">Halodesulfovibrio aestuarii</name>
    <dbReference type="NCBI Taxonomy" id="126333"/>
    <lineage>
        <taxon>Bacteria</taxon>
        <taxon>Pseudomonadati</taxon>
        <taxon>Thermodesulfobacteriota</taxon>
        <taxon>Desulfovibrionia</taxon>
        <taxon>Desulfovibrionales</taxon>
        <taxon>Desulfovibrionaceae</taxon>
        <taxon>Halodesulfovibrio</taxon>
    </lineage>
</organism>
<dbReference type="EMBL" id="FQZR01000004">
    <property type="protein sequence ID" value="SHJ27026.1"/>
    <property type="molecule type" value="Genomic_DNA"/>
</dbReference>
<reference evidence="8 9" key="1">
    <citation type="submission" date="2016-11" db="EMBL/GenBank/DDBJ databases">
        <authorList>
            <person name="Varghese N."/>
            <person name="Submissions S."/>
        </authorList>
    </citation>
    <scope>NUCLEOTIDE SEQUENCE [LARGE SCALE GENOMIC DNA]</scope>
    <source>
        <strain evidence="8 9">DSM 17919</strain>
    </source>
</reference>
<evidence type="ECO:0000256" key="6">
    <source>
        <dbReference type="ARBA" id="ARBA00023014"/>
    </source>
</evidence>
<feature type="domain" description="4Fe-4S ferredoxin-type" evidence="7">
    <location>
        <begin position="67"/>
        <end position="168"/>
    </location>
</feature>
<dbReference type="PANTHER" id="PTHR43545">
    <property type="entry name" value="FORMATE DEHYDROGENASE, NITRATE-INDUCIBLE, IRON-SULFUR SUBUNIT"/>
    <property type="match status" value="1"/>
</dbReference>
<evidence type="ECO:0000256" key="5">
    <source>
        <dbReference type="ARBA" id="ARBA00023004"/>
    </source>
</evidence>
<dbReference type="AlphaFoldDB" id="A0A8G2CA72"/>
<dbReference type="GO" id="GO:0051539">
    <property type="term" value="F:4 iron, 4 sulfur cluster binding"/>
    <property type="evidence" value="ECO:0007669"/>
    <property type="project" value="UniProtKB-KW"/>
</dbReference>
<dbReference type="InterPro" id="IPR051555">
    <property type="entry name" value="FDH_Electron_Transfer_Unit"/>
</dbReference>
<proteinExistence type="predicted"/>
<evidence type="ECO:0000313" key="8">
    <source>
        <dbReference type="EMBL" id="SHJ27026.1"/>
    </source>
</evidence>
<dbReference type="Proteomes" id="UP000184001">
    <property type="component" value="Unassembled WGS sequence"/>
</dbReference>
<keyword evidence="5" id="KW-0408">Iron</keyword>
<keyword evidence="2" id="KW-0004">4Fe-4S</keyword>
<evidence type="ECO:0000256" key="1">
    <source>
        <dbReference type="ARBA" id="ARBA00004196"/>
    </source>
</evidence>
<gene>
    <name evidence="8" type="ORF">SAMN05660830_02010</name>
</gene>
<accession>A0A8G2CA72</accession>
<keyword evidence="3" id="KW-0479">Metal-binding</keyword>
<evidence type="ECO:0000256" key="4">
    <source>
        <dbReference type="ARBA" id="ARBA00022737"/>
    </source>
</evidence>
<keyword evidence="6" id="KW-0411">Iron-sulfur</keyword>
<dbReference type="PANTHER" id="PTHR43545:SF6">
    <property type="entry name" value="FORMATE DEHYDROGENASE, NITRATE-INDUCIBLE, IRON-SULFUR SUBUNIT"/>
    <property type="match status" value="1"/>
</dbReference>
<dbReference type="InterPro" id="IPR014603">
    <property type="entry name" value="Formate_DH_Fe-S_su"/>
</dbReference>
<dbReference type="Pfam" id="PF13247">
    <property type="entry name" value="Fer4_11"/>
    <property type="match status" value="1"/>
</dbReference>
<dbReference type="InterPro" id="IPR017896">
    <property type="entry name" value="4Fe4S_Fe-S-bd"/>
</dbReference>
<dbReference type="GO" id="GO:0015944">
    <property type="term" value="P:formate oxidation"/>
    <property type="evidence" value="ECO:0007669"/>
    <property type="project" value="InterPro"/>
</dbReference>
<comment type="subcellular location">
    <subcellularLocation>
        <location evidence="1">Cell envelope</location>
    </subcellularLocation>
</comment>